<proteinExistence type="predicted"/>
<dbReference type="Pfam" id="PF12252">
    <property type="entry name" value="SidE_PDE"/>
    <property type="match status" value="1"/>
</dbReference>
<feature type="domain" description="Importin N-terminal" evidence="3">
    <location>
        <begin position="768"/>
        <end position="838"/>
    </location>
</feature>
<feature type="repeat" description="ANK" evidence="1">
    <location>
        <begin position="1385"/>
        <end position="1412"/>
    </location>
</feature>
<evidence type="ECO:0000256" key="1">
    <source>
        <dbReference type="PROSITE-ProRule" id="PRU00023"/>
    </source>
</evidence>
<feature type="domain" description="OTU" evidence="4">
    <location>
        <begin position="397"/>
        <end position="543"/>
    </location>
</feature>
<name>A0A0Q9YW66_9GAMM</name>
<dbReference type="Gene3D" id="3.90.70.80">
    <property type="match status" value="1"/>
</dbReference>
<dbReference type="GO" id="GO:0031267">
    <property type="term" value="F:small GTPase binding"/>
    <property type="evidence" value="ECO:0007669"/>
    <property type="project" value="InterPro"/>
</dbReference>
<dbReference type="GO" id="GO:0006886">
    <property type="term" value="P:intracellular protein transport"/>
    <property type="evidence" value="ECO:0007669"/>
    <property type="project" value="InterPro"/>
</dbReference>
<dbReference type="Gene3D" id="1.25.40.20">
    <property type="entry name" value="Ankyrin repeat-containing domain"/>
    <property type="match status" value="2"/>
</dbReference>
<dbReference type="RefSeq" id="WP_075067206.1">
    <property type="nucleotide sequence ID" value="NZ_LKAJ02000001.1"/>
</dbReference>
<feature type="coiled-coil region" evidence="2">
    <location>
        <begin position="716"/>
        <end position="761"/>
    </location>
</feature>
<keyword evidence="2" id="KW-0175">Coiled coil</keyword>
<evidence type="ECO:0000256" key="2">
    <source>
        <dbReference type="SAM" id="Coils"/>
    </source>
</evidence>
<dbReference type="InterPro" id="IPR002110">
    <property type="entry name" value="Ankyrin_rpt"/>
</dbReference>
<evidence type="ECO:0000259" key="3">
    <source>
        <dbReference type="PROSITE" id="PS50166"/>
    </source>
</evidence>
<dbReference type="InterPro" id="IPR036770">
    <property type="entry name" value="Ankyrin_rpt-contain_sf"/>
</dbReference>
<feature type="coiled-coil region" evidence="2">
    <location>
        <begin position="317"/>
        <end position="369"/>
    </location>
</feature>
<dbReference type="InterPro" id="IPR001494">
    <property type="entry name" value="Importin-beta_N"/>
</dbReference>
<dbReference type="PROSITE" id="PS50088">
    <property type="entry name" value="ANK_REPEAT"/>
    <property type="match status" value="2"/>
</dbReference>
<dbReference type="STRING" id="295108.HT99x_02605"/>
<organism evidence="5">
    <name type="scientific">Candidatus Berkiella aquae</name>
    <dbReference type="NCBI Taxonomy" id="295108"/>
    <lineage>
        <taxon>Bacteria</taxon>
        <taxon>Pseudomonadati</taxon>
        <taxon>Pseudomonadota</taxon>
        <taxon>Gammaproteobacteria</taxon>
        <taxon>Candidatus Berkiellales</taxon>
        <taxon>Candidatus Berkiellaceae</taxon>
        <taxon>Candidatus Berkiella</taxon>
    </lineage>
</organism>
<dbReference type="PANTHER" id="PTHR24121:SF21">
    <property type="entry name" value="ANKYRIN REPEAT FAMILY PROTEIN"/>
    <property type="match status" value="1"/>
</dbReference>
<evidence type="ECO:0000313" key="5">
    <source>
        <dbReference type="EMBL" id="KRG20355.1"/>
    </source>
</evidence>
<evidence type="ECO:0000259" key="4">
    <source>
        <dbReference type="PROSITE" id="PS50802"/>
    </source>
</evidence>
<dbReference type="Pfam" id="PF02338">
    <property type="entry name" value="OTU"/>
    <property type="match status" value="1"/>
</dbReference>
<dbReference type="PROSITE" id="PS50802">
    <property type="entry name" value="OTU"/>
    <property type="match status" value="1"/>
</dbReference>
<accession>A0A0Q9YW66</accession>
<dbReference type="SUPFAM" id="SSF54001">
    <property type="entry name" value="Cysteine proteinases"/>
    <property type="match status" value="1"/>
</dbReference>
<reference evidence="6" key="2">
    <citation type="journal article" date="2016" name="Genome Announc.">
        <title>Draft Genome Sequences of Two Novel Amoeba-Resistant Intranuclear Bacteria, 'Candidatus Berkiella cookevillensis' and 'Candidatus Berkiella aquae'.</title>
        <authorList>
            <person name="Mehari Y.T."/>
            <person name="Arivett B.A."/>
            <person name="Farone A.L."/>
            <person name="Gunderson J.H."/>
            <person name="Farone M.B."/>
        </authorList>
    </citation>
    <scope>NUCLEOTIDE SEQUENCE</scope>
    <source>
        <strain evidence="6">HT99</strain>
    </source>
</reference>
<dbReference type="CDD" id="cd22744">
    <property type="entry name" value="OTU"/>
    <property type="match status" value="1"/>
</dbReference>
<dbReference type="SMART" id="SM00248">
    <property type="entry name" value="ANK"/>
    <property type="match status" value="7"/>
</dbReference>
<comment type="caution">
    <text evidence="5">The sequence shown here is derived from an EMBL/GenBank/DDBJ whole genome shotgun (WGS) entry which is preliminary data.</text>
</comment>
<dbReference type="Pfam" id="PF12796">
    <property type="entry name" value="Ank_2"/>
    <property type="match status" value="2"/>
</dbReference>
<dbReference type="InterPro" id="IPR021014">
    <property type="entry name" value="SidE_PDE"/>
</dbReference>
<dbReference type="OrthoDB" id="5636137at2"/>
<dbReference type="EMBL" id="LKAJ02000001">
    <property type="protein sequence ID" value="MCS5712278.1"/>
    <property type="molecule type" value="Genomic_DNA"/>
</dbReference>
<sequence>MSLNINFDQDFINAANYVLEQHLSLPYTEGFGDGGRQPGYSKQYIDRPLHGLIHAMRKVAYAPVYYQLLKNKGVKGSEALDENELKKIMIALLFQISGRQSEFNSGDKRGRYRQASADNFEKFAKQHMSHLFKNDDIKKYKAIIAEAAHNPYQHSLEMKIMRQVHALELIRLQDKSVEMFYMSDNYNGIAGGLVKQFDEKSALDYMDYIVSLFEATGDTLDKIDIGPGKQFISLQHGDITYPKSTPVFKRDEIPLNLETFEDCQYSVEKCLQQIVSVKPPFGIQYLINNKKPVAITSPQPPQPKKLSDEENRRLLELQKMESELKEWIIALEGLGEDGVVVIQEKTAELQEVKKEIAELTGKVANGKESKSTEQKIYGANSYQVMVKNSLCYDGVLRDEVRIPGDNNCCYNAAIVAAKQAGVQLPRGISNHYELRQEVARRMRADYDLNPNDIGGDFAAAIEGYNREFRTNIETFDEYINEVEKLDTWGGEYELKKMAEILEMNVVVFSDRQAQAPVTIETDPTHPTVYLHHTSVHYNFYVAHDAWQGLPFNDPVILFEQQINQIRRQQILADLQKIPQKDAGKTNIHDIHKGKTSIGIEITYENYLETGKKFHQVGVKMREITQNLENGTQMQEEKKQQLRHNLELLASRFVEQGKSLEEMRQAFNKDPSFDKSLRMHYAMLMKAYEHQINLLSKANQHLRSLIAKQVEMVSKQVHLESAELLKLKQEIEEAKITQQKVKEIAADKLKELETEMTFILREMVPNDNRAQMIARYKRKENLAHKLLDVKASDKTEINFNVVSLVHLKNFLRANYDPLLSIKENIKQYFQDPLIRAMLYNGGQVGDKWLYYHKDAHTFGRVADFQRDDGQYDEELIEHLCEQLKQMVFAETQNAGSYALYNAMSANLGVGNDVIRELSSLFAGKGYDAMFRLFSEGFDYDTAEDFRKDVYETQKIMDGGPEFHSRGLCCGLSPFQPLQNESPLDFWAHNRNVQTFDRWEKEILPKLSSVILDEKMIRELNKEYQELIELSNQLGARMTQFLLSAEDIDRYAWLSGAYGFKLPGVNNPIGEIVETEKLSETLDYYTESPDEFIKEAGIKRKSLLENKDNADLFIDHLKINHKAEVYDNDYSSEMDERKNMGQFQARLYLHPDLFEPDRMQVNTYYSLPTNLKIEAEYHEKLHQFSEKICGLVIKAQRKNLAKQDQVPDELKRSIFMHPFKYTDEDAHQKAKALLKQMIQPNEISESPVVSVSPLFKNIDDINQRQIQLNEKINQIAIYMNSNFSSDEKKQTALYQLFFDAIASGDIEIFRLLKVYSSSENYNHKYFPISLDAIAKDKNPVNAFILAANYNQTAMLKELLATREQNIGIFNRPSGHLALRRMAVDEKTGDTPLHYLAQAGNIEGFKNLVQSLISRRSYTSYIYHTGIHLNKKGNTPLHILAFNEPETAESRSEILNYLLDEKSASEFDTLFGVNAVTTVNQFGLSPIMIAALTQNIDAIVLFAEKAKLSNNQRLIYLWMAQAPYQHLAEIQRNIDQYGNIPGFVPKQWQMPHEFQKLQLGNVSKLISKPKTIDELKKQFEQALTVKNNSAEIEAIYHDLLAAQDLEGVKTYLSILLASLSLGKHHDELENLIHLTNKQQVKLSTARKDDKENDTPLLAAAKAGDLETVHKLLSNKTTLDTRRTSQDTHGKTALHYLVERTDSMDVIKLLLDSSSWKQQFSTAYDPTCIKDNDGNTPAHLLAQSANLTLLGDIDTLFGGWYRGLHNTLYHASYLINDEGKTPIMIAALEHPDKPELINYFAAAMGYKDNDPEIKLYQDLAKAIVSKNPQDVQQRLAGISKAKTWNSIPLSADELLAGTQQKRIKRNL</sequence>
<keyword evidence="7" id="KW-1185">Reference proteome</keyword>
<protein>
    <submittedName>
        <fullName evidence="6">Ankyrin repeat domain-containing protein</fullName>
    </submittedName>
    <submittedName>
        <fullName evidence="5">Ankyrin repeats (3 copies)</fullName>
    </submittedName>
</protein>
<evidence type="ECO:0000313" key="7">
    <source>
        <dbReference type="Proteomes" id="UP000051497"/>
    </source>
</evidence>
<feature type="repeat" description="ANK" evidence="1">
    <location>
        <begin position="1648"/>
        <end position="1680"/>
    </location>
</feature>
<dbReference type="PANTHER" id="PTHR24121">
    <property type="entry name" value="NO MECHANORECEPTOR POTENTIAL C, ISOFORM D-RELATED"/>
    <property type="match status" value="1"/>
</dbReference>
<dbReference type="InterPro" id="IPR038765">
    <property type="entry name" value="Papain-like_cys_pep_sf"/>
</dbReference>
<evidence type="ECO:0000313" key="6">
    <source>
        <dbReference type="EMBL" id="MCS5712278.1"/>
    </source>
</evidence>
<gene>
    <name evidence="6" type="ORF">HT99x_012620</name>
    <name evidence="5" type="ORF">HT99x_02605</name>
</gene>
<reference evidence="6" key="3">
    <citation type="submission" date="2021-06" db="EMBL/GenBank/DDBJ databases">
        <title>Genomic Description and Analysis of Intracellular Bacteria, Candidatus Berkiella cookevillensis and Candidatus Berkiella aquae.</title>
        <authorList>
            <person name="Kidane D.T."/>
            <person name="Mehari Y.T."/>
            <person name="Rice F.C."/>
            <person name="Arivett B.A."/>
            <person name="Farone A.L."/>
            <person name="Berk S.G."/>
            <person name="Farone M.B."/>
        </authorList>
    </citation>
    <scope>NUCLEOTIDE SEQUENCE</scope>
    <source>
        <strain evidence="6">HT99</strain>
    </source>
</reference>
<reference evidence="5" key="1">
    <citation type="submission" date="2015-09" db="EMBL/GenBank/DDBJ databases">
        <title>Draft Genome Sequences of Two Novel Amoeba-resistant Intranuclear Bacteria, Candidatus Berkiella cookevillensis and Candidatus Berkiella aquae.</title>
        <authorList>
            <person name="Mehari Y.T."/>
            <person name="Arivett B.A."/>
            <person name="Farone A.L."/>
            <person name="Gunderson J.H."/>
            <person name="Farone M.B."/>
        </authorList>
    </citation>
    <scope>NUCLEOTIDE SEQUENCE [LARGE SCALE GENOMIC DNA]</scope>
    <source>
        <strain evidence="5">HT99</strain>
    </source>
</reference>
<keyword evidence="1" id="KW-0040">ANK repeat</keyword>
<dbReference type="PROSITE" id="PS50166">
    <property type="entry name" value="IMPORTIN_B_NT"/>
    <property type="match status" value="1"/>
</dbReference>
<dbReference type="SUPFAM" id="SSF48403">
    <property type="entry name" value="Ankyrin repeat"/>
    <property type="match status" value="2"/>
</dbReference>
<dbReference type="EMBL" id="LKAJ01000013">
    <property type="protein sequence ID" value="KRG20355.1"/>
    <property type="molecule type" value="Genomic_DNA"/>
</dbReference>
<dbReference type="InterPro" id="IPR003323">
    <property type="entry name" value="OTU_dom"/>
</dbReference>
<dbReference type="Proteomes" id="UP000051497">
    <property type="component" value="Unassembled WGS sequence"/>
</dbReference>